<dbReference type="EMBL" id="JACXAH010000005">
    <property type="protein sequence ID" value="MBD1371835.1"/>
    <property type="molecule type" value="Genomic_DNA"/>
</dbReference>
<proteinExistence type="predicted"/>
<reference evidence="1" key="1">
    <citation type="submission" date="2020-09" db="EMBL/GenBank/DDBJ databases">
        <title>A novel bacterium of genus Hazenella, isolated from South China Sea.</title>
        <authorList>
            <person name="Huang H."/>
            <person name="Mo K."/>
            <person name="Hu Y."/>
        </authorList>
    </citation>
    <scope>NUCLEOTIDE SEQUENCE</scope>
    <source>
        <strain evidence="1">IB182357</strain>
    </source>
</reference>
<dbReference type="Proteomes" id="UP000661691">
    <property type="component" value="Unassembled WGS sequence"/>
</dbReference>
<dbReference type="AlphaFoldDB" id="A0A926RSS8"/>
<gene>
    <name evidence="1" type="ORF">IC620_05615</name>
</gene>
<name>A0A926RSS8_9BACL</name>
<organism evidence="1 2">
    <name type="scientific">Polycladospora coralii</name>
    <dbReference type="NCBI Taxonomy" id="2771432"/>
    <lineage>
        <taxon>Bacteria</taxon>
        <taxon>Bacillati</taxon>
        <taxon>Bacillota</taxon>
        <taxon>Bacilli</taxon>
        <taxon>Bacillales</taxon>
        <taxon>Thermoactinomycetaceae</taxon>
        <taxon>Polycladospora</taxon>
    </lineage>
</organism>
<dbReference type="RefSeq" id="WP_191138470.1">
    <property type="nucleotide sequence ID" value="NZ_JACXAG020000001.1"/>
</dbReference>
<keyword evidence="2" id="KW-1185">Reference proteome</keyword>
<protein>
    <submittedName>
        <fullName evidence="1">Uncharacterized protein</fullName>
    </submittedName>
</protein>
<evidence type="ECO:0000313" key="2">
    <source>
        <dbReference type="Proteomes" id="UP000661691"/>
    </source>
</evidence>
<evidence type="ECO:0000313" key="1">
    <source>
        <dbReference type="EMBL" id="MBD1371835.1"/>
    </source>
</evidence>
<comment type="caution">
    <text evidence="1">The sequence shown here is derived from an EMBL/GenBank/DDBJ whole genome shotgun (WGS) entry which is preliminary data.</text>
</comment>
<accession>A0A926RSS8</accession>
<sequence length="154" mass="16121">MAETANVWSTVANSSAAPFNIFFNNIDTTSNGGIFLSGGNVVVPNIGTYLADFKIQTLPNFGVSPAIGDVFNTRFALYSSGYRIPTSVTSDESKRTAFPGGDEELGIVSASCLFEVIQAATTLVLTCESGGVITNQQPPFGDPLPSATLTITPM</sequence>